<dbReference type="RefSeq" id="WP_145259926.1">
    <property type="nucleotide sequence ID" value="NZ_CP036279.1"/>
</dbReference>
<feature type="transmembrane region" description="Helical" evidence="1">
    <location>
        <begin position="29"/>
        <end position="47"/>
    </location>
</feature>
<organism evidence="2 3">
    <name type="scientific">Kolteria novifilia</name>
    <dbReference type="NCBI Taxonomy" id="2527975"/>
    <lineage>
        <taxon>Bacteria</taxon>
        <taxon>Pseudomonadati</taxon>
        <taxon>Planctomycetota</taxon>
        <taxon>Planctomycetia</taxon>
        <taxon>Kolteriales</taxon>
        <taxon>Kolteriaceae</taxon>
        <taxon>Kolteria</taxon>
    </lineage>
</organism>
<feature type="transmembrane region" description="Helical" evidence="1">
    <location>
        <begin position="7"/>
        <end position="23"/>
    </location>
</feature>
<gene>
    <name evidence="2" type="ORF">Pan216_37490</name>
</gene>
<dbReference type="EMBL" id="CP036279">
    <property type="protein sequence ID" value="QDU62876.1"/>
    <property type="molecule type" value="Genomic_DNA"/>
</dbReference>
<protein>
    <submittedName>
        <fullName evidence="2">Uncharacterized protein</fullName>
    </submittedName>
</protein>
<dbReference type="AlphaFoldDB" id="A0A518B7C8"/>
<dbReference type="KEGG" id="knv:Pan216_37490"/>
<feature type="transmembrane region" description="Helical" evidence="1">
    <location>
        <begin position="89"/>
        <end position="106"/>
    </location>
</feature>
<dbReference type="Proteomes" id="UP000317093">
    <property type="component" value="Chromosome"/>
</dbReference>
<evidence type="ECO:0000256" key="1">
    <source>
        <dbReference type="SAM" id="Phobius"/>
    </source>
</evidence>
<keyword evidence="3" id="KW-1185">Reference proteome</keyword>
<feature type="transmembrane region" description="Helical" evidence="1">
    <location>
        <begin position="59"/>
        <end position="77"/>
    </location>
</feature>
<feature type="transmembrane region" description="Helical" evidence="1">
    <location>
        <begin position="151"/>
        <end position="175"/>
    </location>
</feature>
<feature type="transmembrane region" description="Helical" evidence="1">
    <location>
        <begin position="118"/>
        <end position="139"/>
    </location>
</feature>
<evidence type="ECO:0000313" key="3">
    <source>
        <dbReference type="Proteomes" id="UP000317093"/>
    </source>
</evidence>
<keyword evidence="1" id="KW-0472">Membrane</keyword>
<keyword evidence="1" id="KW-0812">Transmembrane</keyword>
<sequence>MTFARLKTYVVAALLAVTVVVVVEKTGMRGLAACALAAVGAAIGAEIARESSFRTVEPLLVSIGGAVASLFAGASELPKFPSDGKMSQPMNLLVGVLVSSMAWALVMRDRRVHHRGNLLILLPSLLLAGLFVGAMVWGLGWITGEIHPFDYALYFKIFLAVGLVGGLLATIPYLVEWFLAERGDVGRTTETNTPTPSENV</sequence>
<name>A0A518B7C8_9BACT</name>
<keyword evidence="1" id="KW-1133">Transmembrane helix</keyword>
<evidence type="ECO:0000313" key="2">
    <source>
        <dbReference type="EMBL" id="QDU62876.1"/>
    </source>
</evidence>
<accession>A0A518B7C8</accession>
<reference evidence="2 3" key="1">
    <citation type="submission" date="2019-02" db="EMBL/GenBank/DDBJ databases">
        <title>Deep-cultivation of Planctomycetes and their phenomic and genomic characterization uncovers novel biology.</title>
        <authorList>
            <person name="Wiegand S."/>
            <person name="Jogler M."/>
            <person name="Boedeker C."/>
            <person name="Pinto D."/>
            <person name="Vollmers J."/>
            <person name="Rivas-Marin E."/>
            <person name="Kohn T."/>
            <person name="Peeters S.H."/>
            <person name="Heuer A."/>
            <person name="Rast P."/>
            <person name="Oberbeckmann S."/>
            <person name="Bunk B."/>
            <person name="Jeske O."/>
            <person name="Meyerdierks A."/>
            <person name="Storesund J.E."/>
            <person name="Kallscheuer N."/>
            <person name="Luecker S."/>
            <person name="Lage O.M."/>
            <person name="Pohl T."/>
            <person name="Merkel B.J."/>
            <person name="Hornburger P."/>
            <person name="Mueller R.-W."/>
            <person name="Bruemmer F."/>
            <person name="Labrenz M."/>
            <person name="Spormann A.M."/>
            <person name="Op den Camp H."/>
            <person name="Overmann J."/>
            <person name="Amann R."/>
            <person name="Jetten M.S.M."/>
            <person name="Mascher T."/>
            <person name="Medema M.H."/>
            <person name="Devos D.P."/>
            <person name="Kaster A.-K."/>
            <person name="Ovreas L."/>
            <person name="Rohde M."/>
            <person name="Galperin M.Y."/>
            <person name="Jogler C."/>
        </authorList>
    </citation>
    <scope>NUCLEOTIDE SEQUENCE [LARGE SCALE GENOMIC DNA]</scope>
    <source>
        <strain evidence="2 3">Pan216</strain>
    </source>
</reference>
<proteinExistence type="predicted"/>